<dbReference type="GeneID" id="94434398"/>
<sequence length="328" mass="36194">MIFGQLLTSDNYDDSECRVTGGRNGYGAKLTNIFSQEFTVECADGERKKKFRMTWTGNMGKKTEPEISNYPGTDFVKISFIPDFAKFGMTGWEPDILSLLRKRAYDLAGTSGVRVYLNGSRIEVNSFSQYVDLYLGGSSDKKRKNKKGTAGGGKKKRGGGEGGEEDAGEDEEDDPSSEEGEDEDDADDDDVWEEAGSARKKKNKNTKSKGKKGRKKKRGGTREEGDAEEEENVDEDGDGPDGEGEIKKVIKIHEKQWRWEVVISSTDGGQFQQVSFVNSICTTKGGSHVTHVIEPLLSAIVKKANAKNRGGMEIKPAHVKLRGRQIDK</sequence>
<comment type="function">
    <text evidence="6">Control of topological states of DNA by transient breakage and subsequent rejoining of DNA strands. Topoisomerase II makes double-strand breaks.</text>
</comment>
<comment type="cofactor">
    <cofactor evidence="2">
        <name>Mg(2+)</name>
        <dbReference type="ChEBI" id="CHEBI:18420"/>
    </cofactor>
</comment>
<feature type="domain" description="DNA topoisomerase type IIA subunit B" evidence="8">
    <location>
        <begin position="249"/>
        <end position="318"/>
    </location>
</feature>
<dbReference type="PANTHER" id="PTHR10169">
    <property type="entry name" value="DNA TOPOISOMERASE/GYRASE"/>
    <property type="match status" value="1"/>
</dbReference>
<keyword evidence="5 6" id="KW-0413">Isomerase</keyword>
<gene>
    <name evidence="9" type="ORF">CSUI_011086</name>
</gene>
<dbReference type="InterPro" id="IPR036890">
    <property type="entry name" value="HATPase_C_sf"/>
</dbReference>
<comment type="catalytic activity">
    <reaction evidence="1 6">
        <text>ATP-dependent breakage, passage and rejoining of double-stranded DNA.</text>
        <dbReference type="EC" id="5.6.2.2"/>
    </reaction>
</comment>
<protein>
    <recommendedName>
        <fullName evidence="6">DNA topoisomerase 2</fullName>
        <ecNumber evidence="6">5.6.2.2</ecNumber>
    </recommendedName>
</protein>
<organism evidence="9 10">
    <name type="scientific">Cystoisospora suis</name>
    <dbReference type="NCBI Taxonomy" id="483139"/>
    <lineage>
        <taxon>Eukaryota</taxon>
        <taxon>Sar</taxon>
        <taxon>Alveolata</taxon>
        <taxon>Apicomplexa</taxon>
        <taxon>Conoidasida</taxon>
        <taxon>Coccidia</taxon>
        <taxon>Eucoccidiorida</taxon>
        <taxon>Eimeriorina</taxon>
        <taxon>Sarcocystidae</taxon>
        <taxon>Cystoisospora</taxon>
    </lineage>
</organism>
<dbReference type="InterPro" id="IPR014721">
    <property type="entry name" value="Ribsml_uS5_D2-typ_fold_subgr"/>
</dbReference>
<feature type="compositionally biased region" description="Basic residues" evidence="7">
    <location>
        <begin position="141"/>
        <end position="157"/>
    </location>
</feature>
<evidence type="ECO:0000313" key="9">
    <source>
        <dbReference type="EMBL" id="PHJ15103.1"/>
    </source>
</evidence>
<dbReference type="OrthoDB" id="445285at2759"/>
<proteinExistence type="inferred from homology"/>
<dbReference type="GO" id="GO:0003677">
    <property type="term" value="F:DNA binding"/>
    <property type="evidence" value="ECO:0007669"/>
    <property type="project" value="UniProtKB-UniRule"/>
</dbReference>
<keyword evidence="6" id="KW-0547">Nucleotide-binding</keyword>
<dbReference type="VEuPathDB" id="ToxoDB:CSUI_011086"/>
<comment type="similarity">
    <text evidence="6">Belongs to the type II topoisomerase family.</text>
</comment>
<dbReference type="AlphaFoldDB" id="A0A2C6KFE2"/>
<name>A0A2C6KFE2_9APIC</name>
<dbReference type="GO" id="GO:0003918">
    <property type="term" value="F:DNA topoisomerase type II (double strand cut, ATP-hydrolyzing) activity"/>
    <property type="evidence" value="ECO:0007669"/>
    <property type="project" value="UniProtKB-UniRule"/>
</dbReference>
<dbReference type="Proteomes" id="UP000221165">
    <property type="component" value="Unassembled WGS sequence"/>
</dbReference>
<accession>A0A2C6KFE2</accession>
<comment type="caution">
    <text evidence="9">The sequence shown here is derived from an EMBL/GenBank/DDBJ whole genome shotgun (WGS) entry which is preliminary data.</text>
</comment>
<dbReference type="Pfam" id="PF00204">
    <property type="entry name" value="DNA_gyraseB"/>
    <property type="match status" value="1"/>
</dbReference>
<dbReference type="PANTHER" id="PTHR10169:SF38">
    <property type="entry name" value="DNA TOPOISOMERASE 2"/>
    <property type="match status" value="1"/>
</dbReference>
<dbReference type="EC" id="5.6.2.2" evidence="6"/>
<dbReference type="GO" id="GO:0006265">
    <property type="term" value="P:DNA topological change"/>
    <property type="evidence" value="ECO:0007669"/>
    <property type="project" value="UniProtKB-UniRule"/>
</dbReference>
<keyword evidence="3 6" id="KW-0799">Topoisomerase</keyword>
<reference evidence="9 10" key="1">
    <citation type="journal article" date="2017" name="Int. J. Parasitol.">
        <title>The genome of the protozoan parasite Cystoisospora suis and a reverse vaccinology approach to identify vaccine candidates.</title>
        <authorList>
            <person name="Palmieri N."/>
            <person name="Shrestha A."/>
            <person name="Ruttkowski B."/>
            <person name="Beck T."/>
            <person name="Vogl C."/>
            <person name="Tomley F."/>
            <person name="Blake D.P."/>
            <person name="Joachim A."/>
        </authorList>
    </citation>
    <scope>NUCLEOTIDE SEQUENCE [LARGE SCALE GENOMIC DNA]</scope>
    <source>
        <strain evidence="9 10">Wien I</strain>
    </source>
</reference>
<feature type="region of interest" description="Disordered" evidence="7">
    <location>
        <begin position="138"/>
        <end position="244"/>
    </location>
</feature>
<dbReference type="GO" id="GO:0005634">
    <property type="term" value="C:nucleus"/>
    <property type="evidence" value="ECO:0007669"/>
    <property type="project" value="TreeGrafter"/>
</dbReference>
<dbReference type="InterPro" id="IPR001241">
    <property type="entry name" value="Topo_IIA"/>
</dbReference>
<keyword evidence="6" id="KW-0067">ATP-binding</keyword>
<feature type="compositionally biased region" description="Acidic residues" evidence="7">
    <location>
        <begin position="225"/>
        <end position="243"/>
    </location>
</feature>
<dbReference type="InterPro" id="IPR050634">
    <property type="entry name" value="DNA_Topoisomerase_II"/>
</dbReference>
<evidence type="ECO:0000256" key="7">
    <source>
        <dbReference type="SAM" id="MobiDB-lite"/>
    </source>
</evidence>
<dbReference type="Gene3D" id="3.30.230.10">
    <property type="match status" value="1"/>
</dbReference>
<evidence type="ECO:0000256" key="5">
    <source>
        <dbReference type="ARBA" id="ARBA00023235"/>
    </source>
</evidence>
<evidence type="ECO:0000259" key="8">
    <source>
        <dbReference type="Pfam" id="PF00204"/>
    </source>
</evidence>
<dbReference type="RefSeq" id="XP_067916837.1">
    <property type="nucleotide sequence ID" value="XM_068071187.1"/>
</dbReference>
<dbReference type="GO" id="GO:0000712">
    <property type="term" value="P:resolution of meiotic recombination intermediates"/>
    <property type="evidence" value="ECO:0007669"/>
    <property type="project" value="TreeGrafter"/>
</dbReference>
<dbReference type="InterPro" id="IPR013506">
    <property type="entry name" value="Topo_IIA_bsu_dom2"/>
</dbReference>
<evidence type="ECO:0000256" key="4">
    <source>
        <dbReference type="ARBA" id="ARBA00023125"/>
    </source>
</evidence>
<feature type="compositionally biased region" description="Basic residues" evidence="7">
    <location>
        <begin position="198"/>
        <end position="219"/>
    </location>
</feature>
<dbReference type="SMART" id="SM00433">
    <property type="entry name" value="TOP2c"/>
    <property type="match status" value="1"/>
</dbReference>
<comment type="subunit">
    <text evidence="6">Homodimer.</text>
</comment>
<evidence type="ECO:0000256" key="6">
    <source>
        <dbReference type="RuleBase" id="RU362094"/>
    </source>
</evidence>
<dbReference type="GO" id="GO:0005524">
    <property type="term" value="F:ATP binding"/>
    <property type="evidence" value="ECO:0007669"/>
    <property type="project" value="UniProtKB-UniRule"/>
</dbReference>
<evidence type="ECO:0000256" key="2">
    <source>
        <dbReference type="ARBA" id="ARBA00001946"/>
    </source>
</evidence>
<keyword evidence="10" id="KW-1185">Reference proteome</keyword>
<dbReference type="Gene3D" id="3.30.565.10">
    <property type="entry name" value="Histidine kinase-like ATPase, C-terminal domain"/>
    <property type="match status" value="1"/>
</dbReference>
<evidence type="ECO:0000313" key="10">
    <source>
        <dbReference type="Proteomes" id="UP000221165"/>
    </source>
</evidence>
<dbReference type="InterPro" id="IPR020568">
    <property type="entry name" value="Ribosomal_Su5_D2-typ_SF"/>
</dbReference>
<dbReference type="GO" id="GO:0000819">
    <property type="term" value="P:sister chromatid segregation"/>
    <property type="evidence" value="ECO:0007669"/>
    <property type="project" value="TreeGrafter"/>
</dbReference>
<dbReference type="EMBL" id="MIGC01009563">
    <property type="protein sequence ID" value="PHJ15103.1"/>
    <property type="molecule type" value="Genomic_DNA"/>
</dbReference>
<evidence type="ECO:0000256" key="1">
    <source>
        <dbReference type="ARBA" id="ARBA00000185"/>
    </source>
</evidence>
<keyword evidence="4 6" id="KW-0238">DNA-binding</keyword>
<feature type="compositionally biased region" description="Acidic residues" evidence="7">
    <location>
        <begin position="162"/>
        <end position="193"/>
    </location>
</feature>
<evidence type="ECO:0000256" key="3">
    <source>
        <dbReference type="ARBA" id="ARBA00023029"/>
    </source>
</evidence>
<dbReference type="SUPFAM" id="SSF54211">
    <property type="entry name" value="Ribosomal protein S5 domain 2-like"/>
    <property type="match status" value="1"/>
</dbReference>
<dbReference type="SUPFAM" id="SSF55874">
    <property type="entry name" value="ATPase domain of HSP90 chaperone/DNA topoisomerase II/histidine kinase"/>
    <property type="match status" value="1"/>
</dbReference>